<sequence>MRRFVLVTSTRAFAEQPYVHGKALVAALLISNGIREDAEFVAYFIDAARAIRVLGNSVRSLFPDEESSTGLLRRALRGARHPGVKLIERVSLANLIRRPVVDGRRGVCKPPRDFTYVAYLEPADVEVDCGAGLGDMPPHHQFAVFNIAADRQEVVR</sequence>
<dbReference type="EMBL" id="CP002590">
    <property type="protein sequence ID" value="AEA11752.1"/>
    <property type="molecule type" value="Genomic_DNA"/>
</dbReference>
<dbReference type="AlphaFoldDB" id="F2L211"/>
<dbReference type="KEGG" id="tuz:TUZN_0254"/>
<dbReference type="STRING" id="999630.TUZN_0254"/>
<proteinExistence type="predicted"/>
<dbReference type="RefSeq" id="WP_013679088.1">
    <property type="nucleotide sequence ID" value="NC_015315.1"/>
</dbReference>
<dbReference type="eggNOG" id="arCOG01240">
    <property type="taxonomic scope" value="Archaea"/>
</dbReference>
<gene>
    <name evidence="1" type="ordered locus">TUZN_0254</name>
</gene>
<reference key="2">
    <citation type="submission" date="2011-03" db="EMBL/GenBank/DDBJ databases">
        <title>Complete genome sequence of the thermoacidophilic crenarchaeon Thermoproteus uzoniensis 768-20.</title>
        <authorList>
            <person name="Mardanov A.V."/>
            <person name="Gumerov V.M."/>
            <person name="Beletsky A.V."/>
            <person name="Prokofeva M.I."/>
            <person name="Bonch-Osmolovskaya E.A."/>
            <person name="Ravin N.V."/>
            <person name="Skryabin K.G."/>
        </authorList>
    </citation>
    <scope>NUCLEOTIDE SEQUENCE</scope>
    <source>
        <strain>768-20</strain>
    </source>
</reference>
<dbReference type="Proteomes" id="UP000008138">
    <property type="component" value="Chromosome"/>
</dbReference>
<protein>
    <submittedName>
        <fullName evidence="1">Uncharacterized protein</fullName>
    </submittedName>
</protein>
<dbReference type="SUPFAM" id="SSF75217">
    <property type="entry name" value="alpha/beta knot"/>
    <property type="match status" value="1"/>
</dbReference>
<dbReference type="InterPro" id="IPR029028">
    <property type="entry name" value="Alpha/beta_knot_MTases"/>
</dbReference>
<dbReference type="InterPro" id="IPR029026">
    <property type="entry name" value="tRNA_m1G_MTases_N"/>
</dbReference>
<accession>F2L211</accession>
<name>F2L211_THEU7</name>
<evidence type="ECO:0000313" key="1">
    <source>
        <dbReference type="EMBL" id="AEA11752.1"/>
    </source>
</evidence>
<keyword evidence="2" id="KW-1185">Reference proteome</keyword>
<dbReference type="HOGENOM" id="CLU_1656948_0_0_2"/>
<dbReference type="Gene3D" id="3.40.1280.10">
    <property type="match status" value="1"/>
</dbReference>
<evidence type="ECO:0000313" key="2">
    <source>
        <dbReference type="Proteomes" id="UP000008138"/>
    </source>
</evidence>
<dbReference type="OrthoDB" id="28139at2157"/>
<dbReference type="GeneID" id="10359801"/>
<organism evidence="1 2">
    <name type="scientific">Thermoproteus uzoniensis (strain 768-20)</name>
    <dbReference type="NCBI Taxonomy" id="999630"/>
    <lineage>
        <taxon>Archaea</taxon>
        <taxon>Thermoproteota</taxon>
        <taxon>Thermoprotei</taxon>
        <taxon>Thermoproteales</taxon>
        <taxon>Thermoproteaceae</taxon>
        <taxon>Thermoproteus</taxon>
    </lineage>
</organism>
<reference evidence="1 2" key="1">
    <citation type="journal article" date="2011" name="J. Bacteriol.">
        <title>Complete genome sequence of the thermoacidophilic crenarchaeon Thermoproteus uzoniensis 768-20.</title>
        <authorList>
            <person name="Mardanov A.V."/>
            <person name="Gumerov V.M."/>
            <person name="Beletsky A.V."/>
            <person name="Prokofeva M.I."/>
            <person name="Bonch-Osmolovskaya E.A."/>
            <person name="Ravin N.V."/>
            <person name="Skryabin K.G."/>
        </authorList>
    </citation>
    <scope>NUCLEOTIDE SEQUENCE [LARGE SCALE GENOMIC DNA]</scope>
    <source>
        <strain evidence="1 2">768-20</strain>
    </source>
</reference>